<dbReference type="NCBIfam" id="TIGR00730">
    <property type="entry name" value="Rossman fold protein, TIGR00730 family"/>
    <property type="match status" value="1"/>
</dbReference>
<dbReference type="PANTHER" id="PTHR43393">
    <property type="entry name" value="CYTOKININ RIBOSIDE 5'-MONOPHOSPHATE PHOSPHORIBOHYDROLASE"/>
    <property type="match status" value="1"/>
</dbReference>
<dbReference type="PANTHER" id="PTHR43393:SF2">
    <property type="entry name" value="CYTOKININ RIBOSIDE 5'-MONOPHOSPHATE PHOSPHORIBOHYDROLASE"/>
    <property type="match status" value="1"/>
</dbReference>
<comment type="caution">
    <text evidence="2">The sequence shown here is derived from an EMBL/GenBank/DDBJ whole genome shotgun (WGS) entry which is preliminary data.</text>
</comment>
<evidence type="ECO:0000256" key="1">
    <source>
        <dbReference type="RuleBase" id="RU363015"/>
    </source>
</evidence>
<comment type="catalytic activity">
    <reaction evidence="1">
        <text>9-ribosyl-trans-zeatin 5'-phosphate + H2O = trans-zeatin + D-ribose 5-phosphate</text>
        <dbReference type="Rhea" id="RHEA:48564"/>
        <dbReference type="ChEBI" id="CHEBI:15377"/>
        <dbReference type="ChEBI" id="CHEBI:16522"/>
        <dbReference type="ChEBI" id="CHEBI:78346"/>
        <dbReference type="ChEBI" id="CHEBI:87947"/>
        <dbReference type="EC" id="3.2.2.n1"/>
    </reaction>
</comment>
<dbReference type="SUPFAM" id="SSF102405">
    <property type="entry name" value="MCP/YpsA-like"/>
    <property type="match status" value="1"/>
</dbReference>
<evidence type="ECO:0000313" key="3">
    <source>
        <dbReference type="Proteomes" id="UP000477750"/>
    </source>
</evidence>
<keyword evidence="3" id="KW-1185">Reference proteome</keyword>
<name>A0A6L5G605_9ACTN</name>
<dbReference type="Gene3D" id="3.40.50.450">
    <property type="match status" value="1"/>
</dbReference>
<dbReference type="FunFam" id="3.40.50.450:FF:000011">
    <property type="entry name" value="TIGR00730 family Rossman fold protein"/>
    <property type="match status" value="1"/>
</dbReference>
<dbReference type="InterPro" id="IPR005269">
    <property type="entry name" value="LOG"/>
</dbReference>
<dbReference type="GO" id="GO:0005829">
    <property type="term" value="C:cytosol"/>
    <property type="evidence" value="ECO:0007669"/>
    <property type="project" value="TreeGrafter"/>
</dbReference>
<gene>
    <name evidence="2" type="ORF">GFD30_05645</name>
</gene>
<accession>A0A6L5G605</accession>
<dbReference type="InterPro" id="IPR052341">
    <property type="entry name" value="LOG_family_nucleotidases"/>
</dbReference>
<dbReference type="InterPro" id="IPR031100">
    <property type="entry name" value="LOG_fam"/>
</dbReference>
<dbReference type="GO" id="GO:0016787">
    <property type="term" value="F:hydrolase activity"/>
    <property type="evidence" value="ECO:0007669"/>
    <property type="project" value="UniProtKB-KW"/>
</dbReference>
<reference evidence="2 3" key="1">
    <citation type="submission" date="2019-10" db="EMBL/GenBank/DDBJ databases">
        <title>Glycomyces albidus sp. nov., a novel actinomycete isolated from rhizosphere soil of wheat (Triticum aestivum L.).</title>
        <authorList>
            <person name="Qian L."/>
        </authorList>
    </citation>
    <scope>NUCLEOTIDE SEQUENCE [LARGE SCALE GENOMIC DNA]</scope>
    <source>
        <strain evidence="2 3">NEAU-7082</strain>
    </source>
</reference>
<dbReference type="AlphaFoldDB" id="A0A6L5G605"/>
<organism evidence="2 3">
    <name type="scientific">Glycomyces albidus</name>
    <dbReference type="NCBI Taxonomy" id="2656774"/>
    <lineage>
        <taxon>Bacteria</taxon>
        <taxon>Bacillati</taxon>
        <taxon>Actinomycetota</taxon>
        <taxon>Actinomycetes</taxon>
        <taxon>Glycomycetales</taxon>
        <taxon>Glycomycetaceae</taxon>
        <taxon>Glycomyces</taxon>
    </lineage>
</organism>
<sequence length="246" mass="26784">MRGGAASLCGGIMSERRIIGGDHRVTADQHLLDVAHEEEWKQRAAWRIMKFQAEFVEGFDAMEEADLGDAIGVYGSARTPVDSEEYKLGVELGRKLGEAGFSVITGGGPGAMEAANRGAVEAGVKSVGLGIELPFEQGINEFVHIELDFKYFFVRKVMFLKYSRGFCALPGGFGTMDELFEALTLEQTGKVGKFPIALIGTAYWGGLVDWLRDSMLGQGKIDPKDVDLLKVTDDLDEAVEHMKQAG</sequence>
<dbReference type="EMBL" id="WIAO01000004">
    <property type="protein sequence ID" value="MQM25062.1"/>
    <property type="molecule type" value="Genomic_DNA"/>
</dbReference>
<keyword evidence="1" id="KW-0203">Cytokinin biosynthesis</keyword>
<comment type="similarity">
    <text evidence="1">Belongs to the LOG family.</text>
</comment>
<dbReference type="Proteomes" id="UP000477750">
    <property type="component" value="Unassembled WGS sequence"/>
</dbReference>
<dbReference type="Pfam" id="PF03641">
    <property type="entry name" value="Lysine_decarbox"/>
    <property type="match status" value="1"/>
</dbReference>
<proteinExistence type="inferred from homology"/>
<dbReference type="GO" id="GO:0009691">
    <property type="term" value="P:cytokinin biosynthetic process"/>
    <property type="evidence" value="ECO:0007669"/>
    <property type="project" value="UniProtKB-UniRule"/>
</dbReference>
<dbReference type="EC" id="3.2.2.n1" evidence="1"/>
<protein>
    <recommendedName>
        <fullName evidence="1">Cytokinin riboside 5'-monophosphate phosphoribohydrolase</fullName>
        <ecNumber evidence="1">3.2.2.n1</ecNumber>
    </recommendedName>
</protein>
<keyword evidence="1" id="KW-0378">Hydrolase</keyword>
<evidence type="ECO:0000313" key="2">
    <source>
        <dbReference type="EMBL" id="MQM25062.1"/>
    </source>
</evidence>
<comment type="catalytic activity">
    <reaction evidence="1">
        <text>N(6)-(dimethylallyl)adenosine 5'-phosphate + H2O = N(6)-dimethylallyladenine + D-ribose 5-phosphate</text>
        <dbReference type="Rhea" id="RHEA:48560"/>
        <dbReference type="ChEBI" id="CHEBI:15377"/>
        <dbReference type="ChEBI" id="CHEBI:17660"/>
        <dbReference type="ChEBI" id="CHEBI:57526"/>
        <dbReference type="ChEBI" id="CHEBI:78346"/>
        <dbReference type="EC" id="3.2.2.n1"/>
    </reaction>
</comment>